<gene>
    <name evidence="1" type="ORF">SAMN04488122_0690</name>
</gene>
<keyword evidence="2" id="KW-1185">Reference proteome</keyword>
<dbReference type="Pfam" id="PF05973">
    <property type="entry name" value="Gp49"/>
    <property type="match status" value="1"/>
</dbReference>
<evidence type="ECO:0000313" key="2">
    <source>
        <dbReference type="Proteomes" id="UP000199310"/>
    </source>
</evidence>
<sequence length="113" mass="13499">MFEPRFKVLFLAPAAHFLDELGTKTREKIYANISKCRYLNDPELLKKVRDDIWEFRTYYGGLQYRILAFWDNSSSEQTLIIATHGFIKKQDKIPLKEINRAISLREAYFQNKY</sequence>
<dbReference type="RefSeq" id="WP_089890596.1">
    <property type="nucleotide sequence ID" value="NZ_FOJG01000001.1"/>
</dbReference>
<proteinExistence type="predicted"/>
<dbReference type="InterPro" id="IPR009241">
    <property type="entry name" value="HigB-like"/>
</dbReference>
<dbReference type="EMBL" id="FOJG01000001">
    <property type="protein sequence ID" value="SEW11731.1"/>
    <property type="molecule type" value="Genomic_DNA"/>
</dbReference>
<dbReference type="Proteomes" id="UP000199310">
    <property type="component" value="Unassembled WGS sequence"/>
</dbReference>
<dbReference type="STRING" id="29529.SAMN04488122_0690"/>
<dbReference type="AlphaFoldDB" id="A0A1I0PBH1"/>
<dbReference type="OrthoDB" id="573082at2"/>
<protein>
    <submittedName>
        <fullName evidence="1">Phage derived protein Gp49-like</fullName>
    </submittedName>
</protein>
<accession>A0A1I0PBH1</accession>
<organism evidence="1 2">
    <name type="scientific">Chitinophaga arvensicola</name>
    <dbReference type="NCBI Taxonomy" id="29529"/>
    <lineage>
        <taxon>Bacteria</taxon>
        <taxon>Pseudomonadati</taxon>
        <taxon>Bacteroidota</taxon>
        <taxon>Chitinophagia</taxon>
        <taxon>Chitinophagales</taxon>
        <taxon>Chitinophagaceae</taxon>
        <taxon>Chitinophaga</taxon>
    </lineage>
</organism>
<reference evidence="2" key="1">
    <citation type="submission" date="2016-10" db="EMBL/GenBank/DDBJ databases">
        <authorList>
            <person name="Varghese N."/>
            <person name="Submissions S."/>
        </authorList>
    </citation>
    <scope>NUCLEOTIDE SEQUENCE [LARGE SCALE GENOMIC DNA]</scope>
    <source>
        <strain evidence="2">DSM 3695</strain>
    </source>
</reference>
<name>A0A1I0PBH1_9BACT</name>
<evidence type="ECO:0000313" key="1">
    <source>
        <dbReference type="EMBL" id="SEW11731.1"/>
    </source>
</evidence>